<dbReference type="KEGG" id="kol:Kole_1064"/>
<evidence type="ECO:0000256" key="1">
    <source>
        <dbReference type="SAM" id="Phobius"/>
    </source>
</evidence>
<evidence type="ECO:0000256" key="2">
    <source>
        <dbReference type="SAM" id="SignalP"/>
    </source>
</evidence>
<feature type="signal peptide" evidence="2">
    <location>
        <begin position="1"/>
        <end position="23"/>
    </location>
</feature>
<dbReference type="EMBL" id="CP001634">
    <property type="protein sequence ID" value="ACR79767.1"/>
    <property type="molecule type" value="Genomic_DNA"/>
</dbReference>
<dbReference type="HOGENOM" id="CLU_2699902_0_0_0"/>
<protein>
    <submittedName>
        <fullName evidence="3">Uncharacterized protein</fullName>
    </submittedName>
</protein>
<dbReference type="RefSeq" id="WP_015868425.1">
    <property type="nucleotide sequence ID" value="NC_012785.1"/>
</dbReference>
<gene>
    <name evidence="3" type="ordered locus">Kole_1064</name>
</gene>
<evidence type="ECO:0000313" key="3">
    <source>
        <dbReference type="EMBL" id="ACR79767.1"/>
    </source>
</evidence>
<dbReference type="STRING" id="521045.Kole_1064"/>
<feature type="chain" id="PRO_5002949528" evidence="2">
    <location>
        <begin position="24"/>
        <end position="73"/>
    </location>
</feature>
<name>C5CHL2_KOSOT</name>
<reference evidence="3 4" key="1">
    <citation type="submission" date="2009-06" db="EMBL/GenBank/DDBJ databases">
        <title>Complete sequence of Thermotogales bacterium TBF 19.5.1.</title>
        <authorList>
            <consortium name="US DOE Joint Genome Institute"/>
            <person name="Lucas S."/>
            <person name="Copeland A."/>
            <person name="Lapidus A."/>
            <person name="Glavina del Rio T."/>
            <person name="Tice H."/>
            <person name="Bruce D."/>
            <person name="Goodwin L."/>
            <person name="Pitluck S."/>
            <person name="Chertkov O."/>
            <person name="Brettin T."/>
            <person name="Detter J.C."/>
            <person name="Han C."/>
            <person name="Schmutz J."/>
            <person name="Larimer F."/>
            <person name="Land M."/>
            <person name="Hauser L."/>
            <person name="Kyrpides N."/>
            <person name="Ovchinnikova G."/>
            <person name="Noll K."/>
        </authorList>
    </citation>
    <scope>NUCLEOTIDE SEQUENCE [LARGE SCALE GENOMIC DNA]</scope>
    <source>
        <strain evidence="4">ATCC BAA-1733 / DSM 21960 / TBF 19.5.1</strain>
    </source>
</reference>
<evidence type="ECO:0000313" key="4">
    <source>
        <dbReference type="Proteomes" id="UP000002382"/>
    </source>
</evidence>
<sequence>MKKFIKILLILIMLFLTVTITFADETDANANTENTNPVIIQQLTANLLLILPQSALVKFRGRKLGEVRGVRDT</sequence>
<reference evidence="3 4" key="2">
    <citation type="journal article" date="2011" name="J. Bacteriol.">
        <title>Genome Sequence of Kosmotoga olearia Strain TBF 19.5.1, a Thermophilic Bacterium with a Wide Growth Temperature Range, Isolated from the Troll B Oil Platform in the North Sea.</title>
        <authorList>
            <person name="Swithers K.S."/>
            <person name="Dipippo J.L."/>
            <person name="Bruce D.C."/>
            <person name="Detter C."/>
            <person name="Tapia R."/>
            <person name="Han S."/>
            <person name="Goodwin L.A."/>
            <person name="Han J."/>
            <person name="Woyke T."/>
            <person name="Pitluck S."/>
            <person name="Pennacchio L."/>
            <person name="Nolan M."/>
            <person name="Mikhailova N."/>
            <person name="Land M.L."/>
            <person name="Nesbo C.L."/>
            <person name="Gogarten J.P."/>
            <person name="Noll K.M."/>
        </authorList>
    </citation>
    <scope>NUCLEOTIDE SEQUENCE [LARGE SCALE GENOMIC DNA]</scope>
    <source>
        <strain evidence="4">ATCC BAA-1733 / DSM 21960 / TBF 19.5.1</strain>
    </source>
</reference>
<keyword evidence="2" id="KW-0732">Signal</keyword>
<keyword evidence="1" id="KW-1133">Transmembrane helix</keyword>
<keyword evidence="1" id="KW-0812">Transmembrane</keyword>
<accession>C5CHL2</accession>
<keyword evidence="1" id="KW-0472">Membrane</keyword>
<keyword evidence="4" id="KW-1185">Reference proteome</keyword>
<dbReference type="Proteomes" id="UP000002382">
    <property type="component" value="Chromosome"/>
</dbReference>
<feature type="transmembrane region" description="Helical" evidence="1">
    <location>
        <begin position="39"/>
        <end position="59"/>
    </location>
</feature>
<dbReference type="AlphaFoldDB" id="C5CHL2"/>
<proteinExistence type="predicted"/>
<organism evidence="3 4">
    <name type="scientific">Kosmotoga olearia (strain ATCC BAA-1733 / DSM 21960 / TBF 19.5.1)</name>
    <dbReference type="NCBI Taxonomy" id="521045"/>
    <lineage>
        <taxon>Bacteria</taxon>
        <taxon>Thermotogati</taxon>
        <taxon>Thermotogota</taxon>
        <taxon>Thermotogae</taxon>
        <taxon>Kosmotogales</taxon>
        <taxon>Kosmotogaceae</taxon>
        <taxon>Kosmotoga</taxon>
    </lineage>
</organism>